<keyword evidence="1" id="KW-0472">Membrane</keyword>
<feature type="non-terminal residue" evidence="2">
    <location>
        <position position="1"/>
    </location>
</feature>
<feature type="transmembrane region" description="Helical" evidence="1">
    <location>
        <begin position="289"/>
        <end position="305"/>
    </location>
</feature>
<evidence type="ECO:0000313" key="2">
    <source>
        <dbReference type="EMBL" id="HJC23128.1"/>
    </source>
</evidence>
<evidence type="ECO:0000256" key="1">
    <source>
        <dbReference type="SAM" id="Phobius"/>
    </source>
</evidence>
<evidence type="ECO:0000313" key="3">
    <source>
        <dbReference type="Proteomes" id="UP000823891"/>
    </source>
</evidence>
<dbReference type="Proteomes" id="UP000823891">
    <property type="component" value="Unassembled WGS sequence"/>
</dbReference>
<dbReference type="AlphaFoldDB" id="A0A9D2SP74"/>
<feature type="transmembrane region" description="Helical" evidence="1">
    <location>
        <begin position="69"/>
        <end position="99"/>
    </location>
</feature>
<feature type="transmembrane region" description="Helical" evidence="1">
    <location>
        <begin position="135"/>
        <end position="153"/>
    </location>
</feature>
<protein>
    <submittedName>
        <fullName evidence="2">Uncharacterized protein</fullName>
    </submittedName>
</protein>
<gene>
    <name evidence="2" type="ORF">H9761_05410</name>
</gene>
<dbReference type="EMBL" id="DWWS01000020">
    <property type="protein sequence ID" value="HJC23128.1"/>
    <property type="molecule type" value="Genomic_DNA"/>
</dbReference>
<name>A0A9D2SP74_9FIRM</name>
<feature type="transmembrane region" description="Helical" evidence="1">
    <location>
        <begin position="212"/>
        <end position="233"/>
    </location>
</feature>
<reference evidence="2" key="1">
    <citation type="journal article" date="2021" name="PeerJ">
        <title>Extensive microbial diversity within the chicken gut microbiome revealed by metagenomics and culture.</title>
        <authorList>
            <person name="Gilroy R."/>
            <person name="Ravi A."/>
            <person name="Getino M."/>
            <person name="Pursley I."/>
            <person name="Horton D.L."/>
            <person name="Alikhan N.F."/>
            <person name="Baker D."/>
            <person name="Gharbi K."/>
            <person name="Hall N."/>
            <person name="Watson M."/>
            <person name="Adriaenssens E.M."/>
            <person name="Foster-Nyarko E."/>
            <person name="Jarju S."/>
            <person name="Secka A."/>
            <person name="Antonio M."/>
            <person name="Oren A."/>
            <person name="Chaudhuri R.R."/>
            <person name="La Ragione R."/>
            <person name="Hildebrand F."/>
            <person name="Pallen M.J."/>
        </authorList>
    </citation>
    <scope>NUCLEOTIDE SEQUENCE</scope>
    <source>
        <strain evidence="2">USAMLcec2-132</strain>
    </source>
</reference>
<feature type="transmembrane region" description="Helical" evidence="1">
    <location>
        <begin position="6"/>
        <end position="25"/>
    </location>
</feature>
<feature type="transmembrane region" description="Helical" evidence="1">
    <location>
        <begin position="317"/>
        <end position="336"/>
    </location>
</feature>
<feature type="transmembrane region" description="Helical" evidence="1">
    <location>
        <begin position="165"/>
        <end position="191"/>
    </location>
</feature>
<comment type="caution">
    <text evidence="2">The sequence shown here is derived from an EMBL/GenBank/DDBJ whole genome shotgun (WGS) entry which is preliminary data.</text>
</comment>
<keyword evidence="1" id="KW-0812">Transmembrane</keyword>
<feature type="transmembrane region" description="Helical" evidence="1">
    <location>
        <begin position="343"/>
        <end position="360"/>
    </location>
</feature>
<reference evidence="2" key="2">
    <citation type="submission" date="2021-04" db="EMBL/GenBank/DDBJ databases">
        <authorList>
            <person name="Gilroy R."/>
        </authorList>
    </citation>
    <scope>NUCLEOTIDE SEQUENCE</scope>
    <source>
        <strain evidence="2">USAMLcec2-132</strain>
    </source>
</reference>
<feature type="transmembrane region" description="Helical" evidence="1">
    <location>
        <begin position="264"/>
        <end position="282"/>
    </location>
</feature>
<accession>A0A9D2SP74</accession>
<proteinExistence type="predicted"/>
<organism evidence="2 3">
    <name type="scientific">Candidatus Eisenbergiella merdavium</name>
    <dbReference type="NCBI Taxonomy" id="2838551"/>
    <lineage>
        <taxon>Bacteria</taxon>
        <taxon>Bacillati</taxon>
        <taxon>Bacillota</taxon>
        <taxon>Clostridia</taxon>
        <taxon>Lachnospirales</taxon>
        <taxon>Lachnospiraceae</taxon>
        <taxon>Eisenbergiella</taxon>
    </lineage>
</organism>
<sequence>FVLFFFLVFITLIATGTITSGWHLVDDHEFIRYRLQMNAEDGSLFSCLRTVLRTDFASRFRPLYHILRVSLTVVLGTNLVAWSVVKAVETVFALFLLYICARQLKCSRFQAFLFSMIVMVGPQSVVWWKLGPQECVGIVFFAAGFILLNRYLSKEGWLSDKLGSIFFFLCMSLYKESFMVLLSFVLLYIVYVRCQGEKLSISCIMKAIRSELVLLLILGGILAAELYIVVFVVGTNRVSYIGLDPSVTLKQYVDTWTDCIRTYLQWYVRFTPLLLLLLVLYIRQWRKMLGPFFLGLCIMLPQMFLHMKTGLQERYVIPWSFGYAVFFVIPLAEDILTGLRKRLYSTLLVVLLLCQFVMVIQEADYFTYRGHSVTSVLNHVLELVQEDPDIKVLAAYSPYLESDITVSYWLVQHGFDEVYSWDEDAKTCTVIAGELEGTVGEVEDMDVVLFYNPQDRHYCYVPDIDLSGYSITDWGTLTVAERE</sequence>
<keyword evidence="1" id="KW-1133">Transmembrane helix</keyword>